<dbReference type="Pfam" id="PF00106">
    <property type="entry name" value="adh_short"/>
    <property type="match status" value="1"/>
</dbReference>
<dbReference type="GO" id="GO:0016491">
    <property type="term" value="F:oxidoreductase activity"/>
    <property type="evidence" value="ECO:0007669"/>
    <property type="project" value="UniProtKB-KW"/>
</dbReference>
<dbReference type="STRING" id="181874.A0A409YCI3"/>
<name>A0A409YCI3_9AGAR</name>
<dbReference type="AlphaFoldDB" id="A0A409YCI3"/>
<dbReference type="InterPro" id="IPR002347">
    <property type="entry name" value="SDR_fam"/>
</dbReference>
<evidence type="ECO:0000313" key="3">
    <source>
        <dbReference type="Proteomes" id="UP000284842"/>
    </source>
</evidence>
<protein>
    <recommendedName>
        <fullName evidence="4">Ketoreductase (KR) domain-containing protein</fullName>
    </recommendedName>
</protein>
<evidence type="ECO:0000256" key="1">
    <source>
        <dbReference type="ARBA" id="ARBA00023002"/>
    </source>
</evidence>
<evidence type="ECO:0000313" key="2">
    <source>
        <dbReference type="EMBL" id="PPR00717.1"/>
    </source>
</evidence>
<comment type="caution">
    <text evidence="2">The sequence shown here is derived from an EMBL/GenBank/DDBJ whole genome shotgun (WGS) entry which is preliminary data.</text>
</comment>
<dbReference type="SUPFAM" id="SSF51735">
    <property type="entry name" value="NAD(P)-binding Rossmann-fold domains"/>
    <property type="match status" value="1"/>
</dbReference>
<dbReference type="InterPro" id="IPR036291">
    <property type="entry name" value="NAD(P)-bd_dom_sf"/>
</dbReference>
<evidence type="ECO:0008006" key="4">
    <source>
        <dbReference type="Google" id="ProtNLM"/>
    </source>
</evidence>
<dbReference type="PANTHER" id="PTHR43157">
    <property type="entry name" value="PHOSPHATIDYLINOSITOL-GLYCAN BIOSYNTHESIS CLASS F PROTEIN-RELATED"/>
    <property type="match status" value="1"/>
</dbReference>
<gene>
    <name evidence="2" type="ORF">CVT24_001004</name>
</gene>
<dbReference type="EMBL" id="NHTK01001298">
    <property type="protein sequence ID" value="PPR00717.1"/>
    <property type="molecule type" value="Genomic_DNA"/>
</dbReference>
<organism evidence="2 3">
    <name type="scientific">Panaeolus cyanescens</name>
    <dbReference type="NCBI Taxonomy" id="181874"/>
    <lineage>
        <taxon>Eukaryota</taxon>
        <taxon>Fungi</taxon>
        <taxon>Dikarya</taxon>
        <taxon>Basidiomycota</taxon>
        <taxon>Agaricomycotina</taxon>
        <taxon>Agaricomycetes</taxon>
        <taxon>Agaricomycetidae</taxon>
        <taxon>Agaricales</taxon>
        <taxon>Agaricineae</taxon>
        <taxon>Galeropsidaceae</taxon>
        <taxon>Panaeolus</taxon>
    </lineage>
</organism>
<dbReference type="Gene3D" id="3.40.50.720">
    <property type="entry name" value="NAD(P)-binding Rossmann-like Domain"/>
    <property type="match status" value="1"/>
</dbReference>
<reference evidence="2 3" key="1">
    <citation type="journal article" date="2018" name="Evol. Lett.">
        <title>Horizontal gene cluster transfer increased hallucinogenic mushroom diversity.</title>
        <authorList>
            <person name="Reynolds H.T."/>
            <person name="Vijayakumar V."/>
            <person name="Gluck-Thaler E."/>
            <person name="Korotkin H.B."/>
            <person name="Matheny P.B."/>
            <person name="Slot J.C."/>
        </authorList>
    </citation>
    <scope>NUCLEOTIDE SEQUENCE [LARGE SCALE GENOMIC DNA]</scope>
    <source>
        <strain evidence="2 3">2629</strain>
    </source>
</reference>
<accession>A0A409YCI3</accession>
<dbReference type="OrthoDB" id="191139at2759"/>
<keyword evidence="3" id="KW-1185">Reference proteome</keyword>
<keyword evidence="1" id="KW-0560">Oxidoreductase</keyword>
<dbReference type="PANTHER" id="PTHR43157:SF31">
    <property type="entry name" value="PHOSPHATIDYLINOSITOL-GLYCAN BIOSYNTHESIS CLASS F PROTEIN"/>
    <property type="match status" value="1"/>
</dbReference>
<sequence>MTWFSSRKITETDLLDLHGKVAIVTGGNTGLGYATIQFLARRGAKVYMAARNRSKALEAIEQLKAEGIEDGCVHWLELDLSEPALARKAAEDFLAIESRLDILGEPHWLMTTSYFSD</sequence>
<dbReference type="InParanoid" id="A0A409YCI3"/>
<proteinExistence type="predicted"/>
<dbReference type="Proteomes" id="UP000284842">
    <property type="component" value="Unassembled WGS sequence"/>
</dbReference>